<keyword evidence="6" id="KW-1185">Reference proteome</keyword>
<evidence type="ECO:0000259" key="3">
    <source>
        <dbReference type="Pfam" id="PF00823"/>
    </source>
</evidence>
<dbReference type="SUPFAM" id="SSF140459">
    <property type="entry name" value="PE/PPE dimer-like"/>
    <property type="match status" value="1"/>
</dbReference>
<dbReference type="Gene3D" id="1.20.1260.20">
    <property type="entry name" value="PPE superfamily"/>
    <property type="match status" value="1"/>
</dbReference>
<dbReference type="InterPro" id="IPR038332">
    <property type="entry name" value="PPE_sf"/>
</dbReference>
<dbReference type="Proteomes" id="UP000252015">
    <property type="component" value="Unassembled WGS sequence"/>
</dbReference>
<dbReference type="PANTHER" id="PTHR46766">
    <property type="entry name" value="GLUTAMINE-RICH PROTEIN 2"/>
    <property type="match status" value="1"/>
</dbReference>
<feature type="region of interest" description="Disordered" evidence="2">
    <location>
        <begin position="372"/>
        <end position="391"/>
    </location>
</feature>
<sequence>MLDFGALPPEINSARMYAGPGSAALMSSASAWRWLAAELEAAATDYERVIIQLTSEWRGPAAAQMADAAAPYVAWMSTTAAQAEQAAAQARAAAAAYEAAFAATVPPALIEANRAALAQAIATNVLGQNMPLIAQLEAQYGEMWAQDAAAMYQYAAQVAPAAKVTPFTNPVQTTNPAGEAMQAAAVTQAAATSAGTGAQSADAQLLSAVPPALQSLASPASSSTAAPALSEVLQQNPVVDLWAEYASPAQNTVAMLYRATGMSTHLLSLSKALAPAAKAASEGAKAASGLSGLGGLLGGSASGAPVSAGLGAAGPVGGLSVPPSWGAAATPSSVPGTAPLPVSAITTTPETAGAGSLLGGMPLAGAGAAASGAGPRYGFRPTVMTRPPFAG</sequence>
<gene>
    <name evidence="5" type="ORF">MSP7336_00005</name>
</gene>
<feature type="domain" description="PPE family C-terminal" evidence="4">
    <location>
        <begin position="307"/>
        <end position="387"/>
    </location>
</feature>
<evidence type="ECO:0000259" key="4">
    <source>
        <dbReference type="Pfam" id="PF12484"/>
    </source>
</evidence>
<dbReference type="PANTHER" id="PTHR46766:SF1">
    <property type="entry name" value="GLUTAMINE-RICH PROTEIN 2"/>
    <property type="match status" value="1"/>
</dbReference>
<organism evidence="5 6">
    <name type="scientific">Mycobacterium shimoidei</name>
    <dbReference type="NCBI Taxonomy" id="29313"/>
    <lineage>
        <taxon>Bacteria</taxon>
        <taxon>Bacillati</taxon>
        <taxon>Actinomycetota</taxon>
        <taxon>Actinomycetes</taxon>
        <taxon>Mycobacteriales</taxon>
        <taxon>Mycobacteriaceae</taxon>
        <taxon>Mycobacterium</taxon>
    </lineage>
</organism>
<protein>
    <submittedName>
        <fullName evidence="5">PPE family protein PPE22 [Mycobacterium tuberculosis H37Rv]</fullName>
    </submittedName>
</protein>
<dbReference type="InterPro" id="IPR000030">
    <property type="entry name" value="PPE_dom"/>
</dbReference>
<reference evidence="5 6" key="1">
    <citation type="submission" date="2018-05" db="EMBL/GenBank/DDBJ databases">
        <authorList>
            <consortium name="IHU Genomes"/>
        </authorList>
    </citation>
    <scope>NUCLEOTIDE SEQUENCE [LARGE SCALE GENOMIC DNA]</scope>
    <source>
        <strain evidence="5 6">P7336</strain>
    </source>
</reference>
<dbReference type="Pfam" id="PF00823">
    <property type="entry name" value="PPE"/>
    <property type="match status" value="1"/>
</dbReference>
<accession>A0A1E3TIC8</accession>
<dbReference type="Pfam" id="PF12484">
    <property type="entry name" value="PPE-SVP"/>
    <property type="match status" value="1"/>
</dbReference>
<dbReference type="AlphaFoldDB" id="A0A1E3TIC8"/>
<evidence type="ECO:0000313" key="5">
    <source>
        <dbReference type="EMBL" id="SRX91784.1"/>
    </source>
</evidence>
<name>A0A1E3TIC8_MYCSH</name>
<evidence type="ECO:0000256" key="2">
    <source>
        <dbReference type="SAM" id="MobiDB-lite"/>
    </source>
</evidence>
<dbReference type="GO" id="GO:0052572">
    <property type="term" value="P:response to host immune response"/>
    <property type="evidence" value="ECO:0007669"/>
    <property type="project" value="TreeGrafter"/>
</dbReference>
<evidence type="ECO:0000313" key="6">
    <source>
        <dbReference type="Proteomes" id="UP000252015"/>
    </source>
</evidence>
<comment type="similarity">
    <text evidence="1">Belongs to the mycobacterial PPE family.</text>
</comment>
<dbReference type="EMBL" id="UEGW01000001">
    <property type="protein sequence ID" value="SRX91784.1"/>
    <property type="molecule type" value="Genomic_DNA"/>
</dbReference>
<evidence type="ECO:0000256" key="1">
    <source>
        <dbReference type="ARBA" id="ARBA00010652"/>
    </source>
</evidence>
<dbReference type="InterPro" id="IPR022171">
    <property type="entry name" value="PPE_C"/>
</dbReference>
<feature type="domain" description="PPE" evidence="3">
    <location>
        <begin position="3"/>
        <end position="163"/>
    </location>
</feature>
<proteinExistence type="inferred from homology"/>
<dbReference type="STRING" id="29313.BHQ16_06515"/>